<evidence type="ECO:0000256" key="1">
    <source>
        <dbReference type="HAMAP-Rule" id="MF_00598"/>
    </source>
</evidence>
<organism evidence="2 3">
    <name type="scientific">Sulfuritalea hydrogenivorans sk43H</name>
    <dbReference type="NCBI Taxonomy" id="1223802"/>
    <lineage>
        <taxon>Bacteria</taxon>
        <taxon>Pseudomonadati</taxon>
        <taxon>Pseudomonadota</taxon>
        <taxon>Betaproteobacteria</taxon>
        <taxon>Nitrosomonadales</taxon>
        <taxon>Sterolibacteriaceae</taxon>
        <taxon>Sulfuritalea</taxon>
    </lineage>
</organism>
<evidence type="ECO:0000313" key="3">
    <source>
        <dbReference type="Proteomes" id="UP000031637"/>
    </source>
</evidence>
<name>W0SB16_9PROT</name>
<dbReference type="STRING" id="1223802.SUTH_00115"/>
<accession>W0SB16</accession>
<dbReference type="PANTHER" id="PTHR38692:SF1">
    <property type="entry name" value="PROTEIN SMG"/>
    <property type="match status" value="1"/>
</dbReference>
<dbReference type="OrthoDB" id="5297467at2"/>
<dbReference type="Proteomes" id="UP000031637">
    <property type="component" value="Chromosome"/>
</dbReference>
<dbReference type="AlphaFoldDB" id="W0SB16"/>
<sequence length="162" mass="17853">MIDILVYLFENYLPDACPEPAVLARKLSAAGFGNADISAALSWLDGLAGEESGRCRSPANAGAVRIYDEEEQERLPVACRGFIAFLEQHDAVDAPLREAIIERAMALPDEQISLDRLKVIVLAVVWRYRHEVDALILEELLAEDSDDEDFGAGDDVARILLN</sequence>
<gene>
    <name evidence="1" type="primary">smg</name>
    <name evidence="2" type="ORF">SUTH_00115</name>
</gene>
<dbReference type="PANTHER" id="PTHR38692">
    <property type="entry name" value="PROTEIN SMG"/>
    <property type="match status" value="1"/>
</dbReference>
<dbReference type="InterPro" id="IPR007456">
    <property type="entry name" value="Smg"/>
</dbReference>
<evidence type="ECO:0000313" key="2">
    <source>
        <dbReference type="EMBL" id="BAO27935.1"/>
    </source>
</evidence>
<keyword evidence="3" id="KW-1185">Reference proteome</keyword>
<dbReference type="KEGG" id="shd:SUTH_00115"/>
<protein>
    <recommendedName>
        <fullName evidence="1">Protein Smg homolog</fullName>
    </recommendedName>
</protein>
<dbReference type="HAMAP" id="MF_00598">
    <property type="entry name" value="Smg"/>
    <property type="match status" value="1"/>
</dbReference>
<dbReference type="EMBL" id="AP012547">
    <property type="protein sequence ID" value="BAO27935.1"/>
    <property type="molecule type" value="Genomic_DNA"/>
</dbReference>
<dbReference type="HOGENOM" id="CLU_133242_0_0_4"/>
<proteinExistence type="inferred from homology"/>
<comment type="similarity">
    <text evidence="1">Belongs to the Smg family.</text>
</comment>
<dbReference type="Pfam" id="PF04361">
    <property type="entry name" value="DUF494"/>
    <property type="match status" value="1"/>
</dbReference>
<dbReference type="RefSeq" id="WP_041096264.1">
    <property type="nucleotide sequence ID" value="NZ_AP012547.1"/>
</dbReference>
<reference evidence="2 3" key="1">
    <citation type="journal article" date="2014" name="Syst. Appl. Microbiol.">
        <title>Complete genomes of freshwater sulfur oxidizers Sulfuricella denitrificans skB26 and Sulfuritalea hydrogenivorans sk43H: genetic insights into the sulfur oxidation pathway of betaproteobacteria.</title>
        <authorList>
            <person name="Watanabe T."/>
            <person name="Kojima H."/>
            <person name="Fukui M."/>
        </authorList>
    </citation>
    <scope>NUCLEOTIDE SEQUENCE [LARGE SCALE GENOMIC DNA]</scope>
    <source>
        <strain evidence="2">DSM22779</strain>
    </source>
</reference>